<evidence type="ECO:0000313" key="1">
    <source>
        <dbReference type="EMBL" id="BDT62119.1"/>
    </source>
</evidence>
<sequence>MILWKLLNCENYKLGTIIKKYNINRGSIIDDIIKENVEKMYSLCQEITLPHYIPDDGYWDEYAQLMEGCDTPPHVDPHNIAYYHYRKISTNYNNNFFASSQKKVCSKKDNIVMKLDDRNLKLAKLIEENNIEEETILHQLIKRNISVLYNMKTGYVPKKYIPKDGYWNETAEEESLTYDPNNIAYYYYLILNNEASLINI</sequence>
<name>A0A9C7C5I1_9VIRU</name>
<accession>A0A9C7C5I1</accession>
<protein>
    <submittedName>
        <fullName evidence="1">Uncharacterized protein</fullName>
    </submittedName>
</protein>
<proteinExistence type="predicted"/>
<dbReference type="EMBL" id="LC738872">
    <property type="protein sequence ID" value="BDT62119.1"/>
    <property type="molecule type" value="Genomic_DNA"/>
</dbReference>
<organism evidence="1">
    <name type="scientific">Litopenaeus vannamei majanivirus Nimav-1_LVa</name>
    <dbReference type="NCBI Taxonomy" id="2984273"/>
    <lineage>
        <taxon>Viruses</taxon>
        <taxon>Viruses incertae sedis</taxon>
        <taxon>Naldaviricetes</taxon>
        <taxon>Nimaviridae</taxon>
    </lineage>
</organism>
<reference evidence="1" key="1">
    <citation type="submission" date="2022-10" db="EMBL/GenBank/DDBJ databases">
        <title>Genome sequences of endogenous nimaviruses in decapod crustaceans.</title>
        <authorList>
            <person name="Kawato S."/>
            <person name="Nozaki R."/>
            <person name="Kondo H."/>
            <person name="Hirono I."/>
        </authorList>
    </citation>
    <scope>NUCLEOTIDE SEQUENCE</scope>
    <source>
        <strain evidence="1">Lva-Nima_1</strain>
    </source>
</reference>